<dbReference type="SUPFAM" id="SSF81301">
    <property type="entry name" value="Nucleotidyltransferase"/>
    <property type="match status" value="1"/>
</dbReference>
<gene>
    <name evidence="4" type="ORF">FC50_GL000635</name>
</gene>
<dbReference type="RefSeq" id="WP_054648506.1">
    <property type="nucleotide sequence ID" value="NZ_AZFJ01000040.1"/>
</dbReference>
<dbReference type="Pfam" id="PF01909">
    <property type="entry name" value="NTP_transf_2"/>
    <property type="match status" value="1"/>
</dbReference>
<evidence type="ECO:0000259" key="2">
    <source>
        <dbReference type="Pfam" id="PF01909"/>
    </source>
</evidence>
<dbReference type="InterPro" id="IPR002934">
    <property type="entry name" value="Polymerase_NTP_transf_dom"/>
</dbReference>
<reference evidence="4 5" key="1">
    <citation type="journal article" date="2015" name="Genome Announc.">
        <title>Expanding the biotechnology potential of lactobacilli through comparative genomics of 213 strains and associated genera.</title>
        <authorList>
            <person name="Sun Z."/>
            <person name="Harris H.M."/>
            <person name="McCann A."/>
            <person name="Guo C."/>
            <person name="Argimon S."/>
            <person name="Zhang W."/>
            <person name="Yang X."/>
            <person name="Jeffery I.B."/>
            <person name="Cooney J.C."/>
            <person name="Kagawa T.F."/>
            <person name="Liu W."/>
            <person name="Song Y."/>
            <person name="Salvetti E."/>
            <person name="Wrobel A."/>
            <person name="Rasinkangas P."/>
            <person name="Parkhill J."/>
            <person name="Rea M.C."/>
            <person name="O'Sullivan O."/>
            <person name="Ritari J."/>
            <person name="Douillard F.P."/>
            <person name="Paul Ross R."/>
            <person name="Yang R."/>
            <person name="Briner A.E."/>
            <person name="Felis G.E."/>
            <person name="de Vos W.M."/>
            <person name="Barrangou R."/>
            <person name="Klaenhammer T.R."/>
            <person name="Caufield P.W."/>
            <person name="Cui Y."/>
            <person name="Zhang H."/>
            <person name="O'Toole P.W."/>
        </authorList>
    </citation>
    <scope>NUCLEOTIDE SEQUENCE [LARGE SCALE GENOMIC DNA]</scope>
    <source>
        <strain evidence="4 5">DSM 15945</strain>
    </source>
</reference>
<dbReference type="AlphaFoldDB" id="A0A0R1TZP3"/>
<organism evidence="4 5">
    <name type="scientific">Lacticaseibacillus pantheris DSM 15945 = JCM 12539 = NBRC 106106</name>
    <dbReference type="NCBI Taxonomy" id="1423783"/>
    <lineage>
        <taxon>Bacteria</taxon>
        <taxon>Bacillati</taxon>
        <taxon>Bacillota</taxon>
        <taxon>Bacilli</taxon>
        <taxon>Lactobacillales</taxon>
        <taxon>Lactobacillaceae</taxon>
        <taxon>Lacticaseibacillus</taxon>
    </lineage>
</organism>
<feature type="domain" description="Adenylyltransferase AadA C-terminal" evidence="3">
    <location>
        <begin position="155"/>
        <end position="256"/>
    </location>
</feature>
<dbReference type="STRING" id="1423783.FC50_GL000635"/>
<evidence type="ECO:0000313" key="5">
    <source>
        <dbReference type="Proteomes" id="UP000051922"/>
    </source>
</evidence>
<dbReference type="InterPro" id="IPR043519">
    <property type="entry name" value="NT_sf"/>
</dbReference>
<dbReference type="EMBL" id="AZFJ01000040">
    <property type="protein sequence ID" value="KRL86671.1"/>
    <property type="molecule type" value="Genomic_DNA"/>
</dbReference>
<evidence type="ECO:0000259" key="3">
    <source>
        <dbReference type="Pfam" id="PF13427"/>
    </source>
</evidence>
<comment type="caution">
    <text evidence="4">The sequence shown here is derived from an EMBL/GenBank/DDBJ whole genome shotgun (WGS) entry which is preliminary data.</text>
</comment>
<sequence length="267" mass="30000">MNNPNLDARTEILVKNLRQVVTDVFGGNLVGVYIHGSLALGSYNPHVSDLDYVIVVSRAPSKSTKLRLMRATFDKLIPYAPQKGLEFHVLTQNELKRGRHPFYFELHYSPMHKREYIDDPEAYVAAMHGLDPDLAVHLAVIWQSGIVVTGRPIRSVFREISPVDYFDSALRDVSDAATEIMENPVYTILNLCRLVGYMSDGIILSKADGGRWAIGHTDSMYNPIIKWALAEYTGSSGENREPHKEALTSFAQAMLARIAALQRRKED</sequence>
<accession>A0A0R1TZP3</accession>
<evidence type="ECO:0000256" key="1">
    <source>
        <dbReference type="ARBA" id="ARBA00022679"/>
    </source>
</evidence>
<proteinExistence type="predicted"/>
<feature type="domain" description="Polymerase nucleotidyl transferase" evidence="2">
    <location>
        <begin position="17"/>
        <end position="100"/>
    </location>
</feature>
<keyword evidence="5" id="KW-1185">Reference proteome</keyword>
<dbReference type="Proteomes" id="UP000051922">
    <property type="component" value="Unassembled WGS sequence"/>
</dbReference>
<dbReference type="Pfam" id="PF13427">
    <property type="entry name" value="AadA_C"/>
    <property type="match status" value="1"/>
</dbReference>
<dbReference type="PATRIC" id="fig|1423783.4.peg.656"/>
<dbReference type="Gene3D" id="3.30.460.10">
    <property type="entry name" value="Beta Polymerase, domain 2"/>
    <property type="match status" value="1"/>
</dbReference>
<name>A0A0R1TZP3_9LACO</name>
<keyword evidence="1 4" id="KW-0808">Transferase</keyword>
<dbReference type="OrthoDB" id="5643411at2"/>
<protein>
    <submittedName>
        <fullName evidence="4">Nucleotidyltransferase</fullName>
    </submittedName>
</protein>
<evidence type="ECO:0000313" key="4">
    <source>
        <dbReference type="EMBL" id="KRL86671.1"/>
    </source>
</evidence>
<dbReference type="GO" id="GO:0016779">
    <property type="term" value="F:nucleotidyltransferase activity"/>
    <property type="evidence" value="ECO:0007669"/>
    <property type="project" value="InterPro"/>
</dbReference>
<dbReference type="InterPro" id="IPR025184">
    <property type="entry name" value="AadA_C"/>
</dbReference>